<dbReference type="OrthoDB" id="1933717at2759"/>
<dbReference type="Gene3D" id="3.40.50.720">
    <property type="entry name" value="NAD(P)-binding Rossmann-like Domain"/>
    <property type="match status" value="1"/>
</dbReference>
<dbReference type="PRINTS" id="PR00081">
    <property type="entry name" value="GDHRDH"/>
</dbReference>
<keyword evidence="6" id="KW-1185">Reference proteome</keyword>
<dbReference type="PANTHER" id="PTHR43963">
    <property type="entry name" value="CARBONYL REDUCTASE 1-RELATED"/>
    <property type="match status" value="1"/>
</dbReference>
<evidence type="ECO:0000313" key="6">
    <source>
        <dbReference type="Proteomes" id="UP000271241"/>
    </source>
</evidence>
<feature type="non-terminal residue" evidence="5">
    <location>
        <position position="205"/>
    </location>
</feature>
<name>A0A4P9XH66_9FUNG</name>
<gene>
    <name evidence="5" type="ORF">THASP1DRAFT_33175</name>
</gene>
<dbReference type="GO" id="GO:0016491">
    <property type="term" value="F:oxidoreductase activity"/>
    <property type="evidence" value="ECO:0007669"/>
    <property type="project" value="UniProtKB-KW"/>
</dbReference>
<dbReference type="Pfam" id="PF00106">
    <property type="entry name" value="adh_short"/>
    <property type="match status" value="1"/>
</dbReference>
<evidence type="ECO:0000256" key="1">
    <source>
        <dbReference type="ARBA" id="ARBA00006484"/>
    </source>
</evidence>
<organism evidence="5 6">
    <name type="scientific">Thamnocephalis sphaerospora</name>
    <dbReference type="NCBI Taxonomy" id="78915"/>
    <lineage>
        <taxon>Eukaryota</taxon>
        <taxon>Fungi</taxon>
        <taxon>Fungi incertae sedis</taxon>
        <taxon>Zoopagomycota</taxon>
        <taxon>Zoopagomycotina</taxon>
        <taxon>Zoopagomycetes</taxon>
        <taxon>Zoopagales</taxon>
        <taxon>Sigmoideomycetaceae</taxon>
        <taxon>Thamnocephalis</taxon>
    </lineage>
</organism>
<dbReference type="EMBL" id="KZ993323">
    <property type="protein sequence ID" value="RKP05004.1"/>
    <property type="molecule type" value="Genomic_DNA"/>
</dbReference>
<sequence length="205" mass="22803">MSSNEFVAVVTGSYKGIGREIIRRILREYGHVYPATRPLVVYLTARQEKPGQATVEQLRRELPAGPQDPPISLRFHLLDVCQDASVSALRDMLQREHGGLDLLVNNAGVSTERDTFNAEEARRILETNFYSLIRVTEALLPIIRPGGRVVNIGSSEARLSQVTQDGLRDRLLDPNQSVSELSALMNEFVTSIADGTAESKGWPRY</sequence>
<dbReference type="InterPro" id="IPR002347">
    <property type="entry name" value="SDR_fam"/>
</dbReference>
<evidence type="ECO:0000313" key="5">
    <source>
        <dbReference type="EMBL" id="RKP05004.1"/>
    </source>
</evidence>
<evidence type="ECO:0000256" key="4">
    <source>
        <dbReference type="RuleBase" id="RU000363"/>
    </source>
</evidence>
<evidence type="ECO:0000256" key="3">
    <source>
        <dbReference type="ARBA" id="ARBA00023002"/>
    </source>
</evidence>
<dbReference type="STRING" id="78915.A0A4P9XH66"/>
<reference evidence="6" key="1">
    <citation type="journal article" date="2018" name="Nat. Microbiol.">
        <title>Leveraging single-cell genomics to expand the fungal tree of life.</title>
        <authorList>
            <person name="Ahrendt S.R."/>
            <person name="Quandt C.A."/>
            <person name="Ciobanu D."/>
            <person name="Clum A."/>
            <person name="Salamov A."/>
            <person name="Andreopoulos B."/>
            <person name="Cheng J.F."/>
            <person name="Woyke T."/>
            <person name="Pelin A."/>
            <person name="Henrissat B."/>
            <person name="Reynolds N.K."/>
            <person name="Benny G.L."/>
            <person name="Smith M.E."/>
            <person name="James T.Y."/>
            <person name="Grigoriev I.V."/>
        </authorList>
    </citation>
    <scope>NUCLEOTIDE SEQUENCE [LARGE SCALE GENOMIC DNA]</scope>
    <source>
        <strain evidence="6">RSA 1356</strain>
    </source>
</reference>
<accession>A0A4P9XH66</accession>
<protein>
    <submittedName>
        <fullName evidence="5">Uncharacterized protein</fullName>
    </submittedName>
</protein>
<dbReference type="InterPro" id="IPR036291">
    <property type="entry name" value="NAD(P)-bd_dom_sf"/>
</dbReference>
<dbReference type="SUPFAM" id="SSF51735">
    <property type="entry name" value="NAD(P)-binding Rossmann-fold domains"/>
    <property type="match status" value="1"/>
</dbReference>
<evidence type="ECO:0000256" key="2">
    <source>
        <dbReference type="ARBA" id="ARBA00022857"/>
    </source>
</evidence>
<keyword evidence="3" id="KW-0560">Oxidoreductase</keyword>
<proteinExistence type="inferred from homology"/>
<dbReference type="AlphaFoldDB" id="A0A4P9XH66"/>
<comment type="similarity">
    <text evidence="1 4">Belongs to the short-chain dehydrogenases/reductases (SDR) family.</text>
</comment>
<dbReference type="PANTHER" id="PTHR43963:SF6">
    <property type="entry name" value="CHAIN DEHYDROGENASE FAMILY PROTEIN, PUTATIVE (AFU_ORTHOLOGUE AFUA_3G15350)-RELATED"/>
    <property type="match status" value="1"/>
</dbReference>
<dbReference type="PRINTS" id="PR00080">
    <property type="entry name" value="SDRFAMILY"/>
</dbReference>
<dbReference type="Proteomes" id="UP000271241">
    <property type="component" value="Unassembled WGS sequence"/>
</dbReference>
<keyword evidence="2" id="KW-0521">NADP</keyword>